<evidence type="ECO:0000313" key="3">
    <source>
        <dbReference type="Proteomes" id="UP000325286"/>
    </source>
</evidence>
<evidence type="ECO:0000259" key="1">
    <source>
        <dbReference type="Pfam" id="PF07811"/>
    </source>
</evidence>
<name>A0A5B9QYT6_9BACT</name>
<proteinExistence type="predicted"/>
<gene>
    <name evidence="2" type="ORF">UC8_50630</name>
</gene>
<keyword evidence="3" id="KW-1185">Reference proteome</keyword>
<feature type="domain" description="TadE-like" evidence="1">
    <location>
        <begin position="2"/>
        <end position="39"/>
    </location>
</feature>
<sequence length="124" mass="13692">MELAFVAIPLFMVVFAAVELGRAFMSVQALEEAARSGCRIAILKGRTSADAEAEIQRLTQSMGLHSVTTEILPASLETMPQWDPVTVRISADFDGISWLPMPEYVGGYRYTASCVFPREAEQEF</sequence>
<dbReference type="KEGG" id="rul:UC8_50630"/>
<organism evidence="2 3">
    <name type="scientific">Roseimaritima ulvae</name>
    <dbReference type="NCBI Taxonomy" id="980254"/>
    <lineage>
        <taxon>Bacteria</taxon>
        <taxon>Pseudomonadati</taxon>
        <taxon>Planctomycetota</taxon>
        <taxon>Planctomycetia</taxon>
        <taxon>Pirellulales</taxon>
        <taxon>Pirellulaceae</taxon>
        <taxon>Roseimaritima</taxon>
    </lineage>
</organism>
<protein>
    <submittedName>
        <fullName evidence="2">TadE-like protein</fullName>
    </submittedName>
</protein>
<dbReference type="Proteomes" id="UP000325286">
    <property type="component" value="Chromosome"/>
</dbReference>
<accession>A0A5B9QYT6</accession>
<evidence type="ECO:0000313" key="2">
    <source>
        <dbReference type="EMBL" id="QEG43020.1"/>
    </source>
</evidence>
<dbReference type="AlphaFoldDB" id="A0A5B9QYT6"/>
<reference evidence="2 3" key="1">
    <citation type="submission" date="2019-08" db="EMBL/GenBank/DDBJ databases">
        <title>Deep-cultivation of Planctomycetes and their phenomic and genomic characterization uncovers novel biology.</title>
        <authorList>
            <person name="Wiegand S."/>
            <person name="Jogler M."/>
            <person name="Boedeker C."/>
            <person name="Pinto D."/>
            <person name="Vollmers J."/>
            <person name="Rivas-Marin E."/>
            <person name="Kohn T."/>
            <person name="Peeters S.H."/>
            <person name="Heuer A."/>
            <person name="Rast P."/>
            <person name="Oberbeckmann S."/>
            <person name="Bunk B."/>
            <person name="Jeske O."/>
            <person name="Meyerdierks A."/>
            <person name="Storesund J.E."/>
            <person name="Kallscheuer N."/>
            <person name="Luecker S."/>
            <person name="Lage O.M."/>
            <person name="Pohl T."/>
            <person name="Merkel B.J."/>
            <person name="Hornburger P."/>
            <person name="Mueller R.-W."/>
            <person name="Bruemmer F."/>
            <person name="Labrenz M."/>
            <person name="Spormann A.M."/>
            <person name="Op den Camp H."/>
            <person name="Overmann J."/>
            <person name="Amann R."/>
            <person name="Jetten M.S.M."/>
            <person name="Mascher T."/>
            <person name="Medema M.H."/>
            <person name="Devos D.P."/>
            <person name="Kaster A.-K."/>
            <person name="Ovreas L."/>
            <person name="Rohde M."/>
            <person name="Galperin M.Y."/>
            <person name="Jogler C."/>
        </authorList>
    </citation>
    <scope>NUCLEOTIDE SEQUENCE [LARGE SCALE GENOMIC DNA]</scope>
    <source>
        <strain evidence="2 3">UC8</strain>
    </source>
</reference>
<dbReference type="EMBL" id="CP042914">
    <property type="protein sequence ID" value="QEG43020.1"/>
    <property type="molecule type" value="Genomic_DNA"/>
</dbReference>
<dbReference type="InterPro" id="IPR012495">
    <property type="entry name" value="TadE-like_dom"/>
</dbReference>
<dbReference type="Pfam" id="PF07811">
    <property type="entry name" value="TadE"/>
    <property type="match status" value="1"/>
</dbReference>